<dbReference type="Gene3D" id="3.40.630.30">
    <property type="match status" value="1"/>
</dbReference>
<feature type="domain" description="N-acetyltransferase" evidence="4">
    <location>
        <begin position="11"/>
        <end position="170"/>
    </location>
</feature>
<dbReference type="InterPro" id="IPR016181">
    <property type="entry name" value="Acyl_CoA_acyltransferase"/>
</dbReference>
<dbReference type="EMBL" id="JAMQOL010000118">
    <property type="protein sequence ID" value="MCM4085222.1"/>
    <property type="molecule type" value="Genomic_DNA"/>
</dbReference>
<gene>
    <name evidence="5" type="ORF">LXN57_47645</name>
</gene>
<protein>
    <submittedName>
        <fullName evidence="5">GNAT family N-acetyltransferase</fullName>
    </submittedName>
</protein>
<dbReference type="RefSeq" id="WP_251804953.1">
    <property type="nucleotide sequence ID" value="NZ_JAMQOL010000118.1"/>
</dbReference>
<evidence type="ECO:0000256" key="2">
    <source>
        <dbReference type="ARBA" id="ARBA00023315"/>
    </source>
</evidence>
<organism evidence="5 6">
    <name type="scientific">Paractinoplanes hotanensis</name>
    <dbReference type="NCBI Taxonomy" id="2906497"/>
    <lineage>
        <taxon>Bacteria</taxon>
        <taxon>Bacillati</taxon>
        <taxon>Actinomycetota</taxon>
        <taxon>Actinomycetes</taxon>
        <taxon>Micromonosporales</taxon>
        <taxon>Micromonosporaceae</taxon>
        <taxon>Paractinoplanes</taxon>
    </lineage>
</organism>
<dbReference type="SUPFAM" id="SSF55729">
    <property type="entry name" value="Acyl-CoA N-acyltransferases (Nat)"/>
    <property type="match status" value="1"/>
</dbReference>
<keyword evidence="2" id="KW-0012">Acyltransferase</keyword>
<dbReference type="Pfam" id="PF13302">
    <property type="entry name" value="Acetyltransf_3"/>
    <property type="match status" value="1"/>
</dbReference>
<comment type="caution">
    <text evidence="5">The sequence shown here is derived from an EMBL/GenBank/DDBJ whole genome shotgun (WGS) entry which is preliminary data.</text>
</comment>
<keyword evidence="6" id="KW-1185">Reference proteome</keyword>
<dbReference type="PROSITE" id="PS51186">
    <property type="entry name" value="GNAT"/>
    <property type="match status" value="1"/>
</dbReference>
<dbReference type="Proteomes" id="UP001523216">
    <property type="component" value="Unassembled WGS sequence"/>
</dbReference>
<dbReference type="PANTHER" id="PTHR43792:SF8">
    <property type="entry name" value="[RIBOSOMAL PROTEIN US5]-ALANINE N-ACETYLTRANSFERASE"/>
    <property type="match status" value="1"/>
</dbReference>
<evidence type="ECO:0000313" key="5">
    <source>
        <dbReference type="EMBL" id="MCM4085222.1"/>
    </source>
</evidence>
<sequence>MHPVTITGARVHLREFRADDLQDSMAVVGDPEVTQSLSFDARSEADQKSRLAADVARASQDPRPDYYLAVADADDCLVGFVRIGLGRDRSGELGYAIRRADWGKGYATEASTLMLNFGFRDLGLHRIQAACGPDNRASQRLLTRLGFLPEGRIRDHVFTNGAWRDSLLYSILDSEWTTHIP</sequence>
<proteinExistence type="inferred from homology"/>
<accession>A0ABT0YGK0</accession>
<dbReference type="InterPro" id="IPR051531">
    <property type="entry name" value="N-acetyltransferase"/>
</dbReference>
<keyword evidence="1" id="KW-0808">Transferase</keyword>
<reference evidence="5 6" key="1">
    <citation type="submission" date="2022-06" db="EMBL/GenBank/DDBJ databases">
        <title>Actinoplanes abujensis sp. nov., isolated from Nigerian arid soil.</title>
        <authorList>
            <person name="Ding P."/>
        </authorList>
    </citation>
    <scope>NUCLEOTIDE SEQUENCE [LARGE SCALE GENOMIC DNA]</scope>
    <source>
        <strain evidence="6">TRM88002</strain>
    </source>
</reference>
<dbReference type="InterPro" id="IPR000182">
    <property type="entry name" value="GNAT_dom"/>
</dbReference>
<evidence type="ECO:0000256" key="3">
    <source>
        <dbReference type="ARBA" id="ARBA00038502"/>
    </source>
</evidence>
<evidence type="ECO:0000313" key="6">
    <source>
        <dbReference type="Proteomes" id="UP001523216"/>
    </source>
</evidence>
<name>A0ABT0YGK0_9ACTN</name>
<comment type="similarity">
    <text evidence="3">Belongs to the acetyltransferase family. RimJ subfamily.</text>
</comment>
<evidence type="ECO:0000259" key="4">
    <source>
        <dbReference type="PROSITE" id="PS51186"/>
    </source>
</evidence>
<dbReference type="PANTHER" id="PTHR43792">
    <property type="entry name" value="GNAT FAMILY, PUTATIVE (AFU_ORTHOLOGUE AFUA_3G00765)-RELATED-RELATED"/>
    <property type="match status" value="1"/>
</dbReference>
<evidence type="ECO:0000256" key="1">
    <source>
        <dbReference type="ARBA" id="ARBA00022679"/>
    </source>
</evidence>